<dbReference type="PANTHER" id="PTHR43736:SF1">
    <property type="entry name" value="DIHYDRONEOPTERIN TRIPHOSPHATE DIPHOSPHATASE"/>
    <property type="match status" value="1"/>
</dbReference>
<dbReference type="Proteomes" id="UP000002315">
    <property type="component" value="Chromosome"/>
</dbReference>
<gene>
    <name evidence="3" type="ordered locus">Mfer_1017</name>
</gene>
<dbReference type="HOGENOM" id="CLU_037162_20_3_2"/>
<dbReference type="KEGG" id="mfv:Mfer_1017"/>
<dbReference type="CDD" id="cd18873">
    <property type="entry name" value="NUDIX_NadM_like"/>
    <property type="match status" value="1"/>
</dbReference>
<dbReference type="Pfam" id="PF00293">
    <property type="entry name" value="NUDIX"/>
    <property type="match status" value="1"/>
</dbReference>
<keyword evidence="4" id="KW-1185">Reference proteome</keyword>
<dbReference type="InterPro" id="IPR015797">
    <property type="entry name" value="NUDIX_hydrolase-like_dom_sf"/>
</dbReference>
<dbReference type="PRINTS" id="PR00502">
    <property type="entry name" value="NUDIXFAMILY"/>
</dbReference>
<dbReference type="SUPFAM" id="SSF55811">
    <property type="entry name" value="Nudix"/>
    <property type="match status" value="1"/>
</dbReference>
<dbReference type="InterPro" id="IPR020084">
    <property type="entry name" value="NUDIX_hydrolase_CS"/>
</dbReference>
<proteinExistence type="predicted"/>
<feature type="domain" description="Nudix hydrolase" evidence="2">
    <location>
        <begin position="6"/>
        <end position="137"/>
    </location>
</feature>
<dbReference type="PROSITE" id="PS00893">
    <property type="entry name" value="NUDIX_BOX"/>
    <property type="match status" value="1"/>
</dbReference>
<accession>E3GW47</accession>
<organism evidence="3 4">
    <name type="scientific">Methanothermus fervidus (strain ATCC 43054 / DSM 2088 / JCM 10308 / V24 S)</name>
    <dbReference type="NCBI Taxonomy" id="523846"/>
    <lineage>
        <taxon>Archaea</taxon>
        <taxon>Methanobacteriati</taxon>
        <taxon>Methanobacteriota</taxon>
        <taxon>Methanomada group</taxon>
        <taxon>Methanobacteria</taxon>
        <taxon>Methanobacteriales</taxon>
        <taxon>Methanothermaceae</taxon>
        <taxon>Methanothermus</taxon>
    </lineage>
</organism>
<evidence type="ECO:0000256" key="1">
    <source>
        <dbReference type="ARBA" id="ARBA00022801"/>
    </source>
</evidence>
<dbReference type="Gene3D" id="3.90.79.10">
    <property type="entry name" value="Nucleoside Triphosphate Pyrophosphohydrolase"/>
    <property type="match status" value="1"/>
</dbReference>
<reference evidence="3 4" key="1">
    <citation type="journal article" date="2010" name="Stand. Genomic Sci.">
        <title>Complete genome sequence of Methanothermus fervidus type strain (V24S).</title>
        <authorList>
            <person name="Anderson I."/>
            <person name="Djao O.D."/>
            <person name="Misra M."/>
            <person name="Chertkov O."/>
            <person name="Nolan M."/>
            <person name="Lucas S."/>
            <person name="Lapidus A."/>
            <person name="Del Rio T.G."/>
            <person name="Tice H."/>
            <person name="Cheng J.F."/>
            <person name="Tapia R."/>
            <person name="Han C."/>
            <person name="Goodwin L."/>
            <person name="Pitluck S."/>
            <person name="Liolios K."/>
            <person name="Ivanova N."/>
            <person name="Mavromatis K."/>
            <person name="Mikhailova N."/>
            <person name="Pati A."/>
            <person name="Brambilla E."/>
            <person name="Chen A."/>
            <person name="Palaniappan K."/>
            <person name="Land M."/>
            <person name="Hauser L."/>
            <person name="Chang Y.J."/>
            <person name="Jeffries C.D."/>
            <person name="Sikorski J."/>
            <person name="Spring S."/>
            <person name="Rohde M."/>
            <person name="Eichinger K."/>
            <person name="Huber H."/>
            <person name="Wirth R."/>
            <person name="Goker M."/>
            <person name="Detter J.C."/>
            <person name="Woyke T."/>
            <person name="Bristow J."/>
            <person name="Eisen J.A."/>
            <person name="Markowitz V."/>
            <person name="Hugenholtz P."/>
            <person name="Klenk H.P."/>
            <person name="Kyrpides N.C."/>
        </authorList>
    </citation>
    <scope>NUCLEOTIDE SEQUENCE [LARGE SCALE GENOMIC DNA]</scope>
    <source>
        <strain evidence="4">ATCC 43054 / DSM 2088 / JCM 10308 / V24 S</strain>
    </source>
</reference>
<dbReference type="AlphaFoldDB" id="E3GW47"/>
<evidence type="ECO:0000313" key="3">
    <source>
        <dbReference type="EMBL" id="ADP77812.1"/>
    </source>
</evidence>
<evidence type="ECO:0000313" key="4">
    <source>
        <dbReference type="Proteomes" id="UP000002315"/>
    </source>
</evidence>
<dbReference type="PROSITE" id="PS51462">
    <property type="entry name" value="NUDIX"/>
    <property type="match status" value="1"/>
</dbReference>
<dbReference type="InterPro" id="IPR020476">
    <property type="entry name" value="Nudix_hydrolase"/>
</dbReference>
<protein>
    <submittedName>
        <fullName evidence="3">NUDIX hydrolase</fullName>
    </submittedName>
</protein>
<name>E3GW47_METFV</name>
<evidence type="ECO:0000259" key="2">
    <source>
        <dbReference type="PROSITE" id="PS51462"/>
    </source>
</evidence>
<sequence length="142" mass="16049">MAKYKSPKLTVDIIIMDSKGKIVLIKRKKDPYKNFWALPGGFVEYGEKVEEAAIREAKEETGLNIKLKKLVGVYSDPNRDPRGHVVSICYLASPVSGKLKAKTDAKDVSLFNIEEIDNIKLAFDHAKMIKDALELLEHENLY</sequence>
<dbReference type="OrthoDB" id="40462at2157"/>
<dbReference type="InterPro" id="IPR000086">
    <property type="entry name" value="NUDIX_hydrolase_dom"/>
</dbReference>
<dbReference type="STRING" id="523846.Mfer_1017"/>
<dbReference type="EMBL" id="CP002278">
    <property type="protein sequence ID" value="ADP77812.1"/>
    <property type="molecule type" value="Genomic_DNA"/>
</dbReference>
<keyword evidence="1 3" id="KW-0378">Hydrolase</keyword>
<dbReference type="GO" id="GO:0016787">
    <property type="term" value="F:hydrolase activity"/>
    <property type="evidence" value="ECO:0007669"/>
    <property type="project" value="UniProtKB-KW"/>
</dbReference>
<dbReference type="PANTHER" id="PTHR43736">
    <property type="entry name" value="ADP-RIBOSE PYROPHOSPHATASE"/>
    <property type="match status" value="1"/>
</dbReference>